<sequence length="419" mass="43966">MYQCDKGIRKTAERCGTTVVVACAAMLLAGCVVSGSPVPFTSQLATLEVGRYPAEPPPEPHGSDEKYGRVVESVRMGEAVIDPVEADPDLAFGPPAGAQPLPAPAKTLGLLAAPTRTVLEQRGMLAGFSVTASDRNLSTGPIVGASRLLTVVLLRFPDAEAARQAAQEIDSADAAVNTDNVPLAVPGFAQARAHWRPAVPTLAATMAHESMVISLLVGHTAPDASALGALAGRAFTAQLARLKSFVPTPRDRFATLPLDRDGMLRRLVPERPGGWPYPVVAELGTGPHAGWASTVWASGVVFGPHAVRLRGARPRTVPTVELGAVSGHSSLARYPTAAVARRAVESEDGIGPLRRAAAAPKGLPEAVCAERIDLQESFAKYECRIHYGRYLARVAGRDLVRTQQKTAAQYALLVASGPG</sequence>
<dbReference type="Pfam" id="PF24092">
    <property type="entry name" value="DUF7373_C"/>
    <property type="match status" value="1"/>
</dbReference>
<name>A0A370H517_9NOCA</name>
<evidence type="ECO:0000313" key="4">
    <source>
        <dbReference type="Proteomes" id="UP000255355"/>
    </source>
</evidence>
<dbReference type="PROSITE" id="PS51257">
    <property type="entry name" value="PROKAR_LIPOPROTEIN"/>
    <property type="match status" value="1"/>
</dbReference>
<accession>A0A370H517</accession>
<proteinExistence type="predicted"/>
<protein>
    <submittedName>
        <fullName evidence="3">Uncharacterized protein</fullName>
    </submittedName>
</protein>
<dbReference type="EMBL" id="QQAZ01000005">
    <property type="protein sequence ID" value="RDI50868.1"/>
    <property type="molecule type" value="Genomic_DNA"/>
</dbReference>
<dbReference type="STRING" id="1210089.GCA_001613165_03193"/>
<feature type="domain" description="DUF7373" evidence="2">
    <location>
        <begin position="320"/>
        <end position="415"/>
    </location>
</feature>
<dbReference type="InterPro" id="IPR055797">
    <property type="entry name" value="DUF7373"/>
</dbReference>
<dbReference type="Proteomes" id="UP000255355">
    <property type="component" value="Unassembled WGS sequence"/>
</dbReference>
<evidence type="ECO:0000259" key="2">
    <source>
        <dbReference type="Pfam" id="PF24092"/>
    </source>
</evidence>
<organism evidence="3 4">
    <name type="scientific">Nocardia mexicana</name>
    <dbReference type="NCBI Taxonomy" id="279262"/>
    <lineage>
        <taxon>Bacteria</taxon>
        <taxon>Bacillati</taxon>
        <taxon>Actinomycetota</taxon>
        <taxon>Actinomycetes</taxon>
        <taxon>Mycobacteriales</taxon>
        <taxon>Nocardiaceae</taxon>
        <taxon>Nocardia</taxon>
    </lineage>
</organism>
<dbReference type="InterPro" id="IPR056463">
    <property type="entry name" value="DUF7373_C"/>
</dbReference>
<dbReference type="Pfam" id="PF24088">
    <property type="entry name" value="DUF7373"/>
    <property type="match status" value="1"/>
</dbReference>
<reference evidence="3 4" key="1">
    <citation type="submission" date="2018-07" db="EMBL/GenBank/DDBJ databases">
        <title>Genomic Encyclopedia of Type Strains, Phase IV (KMG-IV): sequencing the most valuable type-strain genomes for metagenomic binning, comparative biology and taxonomic classification.</title>
        <authorList>
            <person name="Goeker M."/>
        </authorList>
    </citation>
    <scope>NUCLEOTIDE SEQUENCE [LARGE SCALE GENOMIC DNA]</scope>
    <source>
        <strain evidence="3 4">DSM 44952</strain>
    </source>
</reference>
<dbReference type="AlphaFoldDB" id="A0A370H517"/>
<dbReference type="RefSeq" id="WP_068020155.1">
    <property type="nucleotide sequence ID" value="NZ_QQAZ01000005.1"/>
</dbReference>
<feature type="domain" description="DUF7373" evidence="1">
    <location>
        <begin position="62"/>
        <end position="258"/>
    </location>
</feature>
<evidence type="ECO:0000259" key="1">
    <source>
        <dbReference type="Pfam" id="PF24088"/>
    </source>
</evidence>
<evidence type="ECO:0000313" key="3">
    <source>
        <dbReference type="EMBL" id="RDI50868.1"/>
    </source>
</evidence>
<comment type="caution">
    <text evidence="3">The sequence shown here is derived from an EMBL/GenBank/DDBJ whole genome shotgun (WGS) entry which is preliminary data.</text>
</comment>
<gene>
    <name evidence="3" type="ORF">DFR68_105345</name>
</gene>
<keyword evidence="4" id="KW-1185">Reference proteome</keyword>